<accession>A0A834LH00</accession>
<evidence type="ECO:0000256" key="2">
    <source>
        <dbReference type="SAM" id="MobiDB-lite"/>
    </source>
</evidence>
<comment type="caution">
    <text evidence="3">The sequence shown here is derived from an EMBL/GenBank/DDBJ whole genome shotgun (WGS) entry which is preliminary data.</text>
</comment>
<dbReference type="GO" id="GO:0003700">
    <property type="term" value="F:DNA-binding transcription factor activity"/>
    <property type="evidence" value="ECO:0007669"/>
    <property type="project" value="InterPro"/>
</dbReference>
<dbReference type="CDD" id="cd14703">
    <property type="entry name" value="bZIP_plant_RF2"/>
    <property type="match status" value="1"/>
</dbReference>
<dbReference type="InterPro" id="IPR044797">
    <property type="entry name" value="At4g06598-like"/>
</dbReference>
<dbReference type="Proteomes" id="UP000626092">
    <property type="component" value="Unassembled WGS sequence"/>
</dbReference>
<organism evidence="3 4">
    <name type="scientific">Rhododendron simsii</name>
    <name type="common">Sims's rhododendron</name>
    <dbReference type="NCBI Taxonomy" id="118357"/>
    <lineage>
        <taxon>Eukaryota</taxon>
        <taxon>Viridiplantae</taxon>
        <taxon>Streptophyta</taxon>
        <taxon>Embryophyta</taxon>
        <taxon>Tracheophyta</taxon>
        <taxon>Spermatophyta</taxon>
        <taxon>Magnoliopsida</taxon>
        <taxon>eudicotyledons</taxon>
        <taxon>Gunneridae</taxon>
        <taxon>Pentapetalae</taxon>
        <taxon>asterids</taxon>
        <taxon>Ericales</taxon>
        <taxon>Ericaceae</taxon>
        <taxon>Ericoideae</taxon>
        <taxon>Rhodoreae</taxon>
        <taxon>Rhododendron</taxon>
    </lineage>
</organism>
<evidence type="ECO:0000256" key="1">
    <source>
        <dbReference type="SAM" id="Coils"/>
    </source>
</evidence>
<keyword evidence="4" id="KW-1185">Reference proteome</keyword>
<evidence type="ECO:0000313" key="4">
    <source>
        <dbReference type="Proteomes" id="UP000626092"/>
    </source>
</evidence>
<gene>
    <name evidence="3" type="ORF">RHSIM_Rhsim07G0186900</name>
</gene>
<dbReference type="GO" id="GO:0005634">
    <property type="term" value="C:nucleus"/>
    <property type="evidence" value="ECO:0007669"/>
    <property type="project" value="UniProtKB-ARBA"/>
</dbReference>
<reference evidence="3" key="1">
    <citation type="submission" date="2019-11" db="EMBL/GenBank/DDBJ databases">
        <authorList>
            <person name="Liu Y."/>
            <person name="Hou J."/>
            <person name="Li T.-Q."/>
            <person name="Guan C.-H."/>
            <person name="Wu X."/>
            <person name="Wu H.-Z."/>
            <person name="Ling F."/>
            <person name="Zhang R."/>
            <person name="Shi X.-G."/>
            <person name="Ren J.-P."/>
            <person name="Chen E.-F."/>
            <person name="Sun J.-M."/>
        </authorList>
    </citation>
    <scope>NUCLEOTIDE SEQUENCE</scope>
    <source>
        <strain evidence="3">Adult_tree_wgs_1</strain>
        <tissue evidence="3">Leaves</tissue>
    </source>
</reference>
<dbReference type="AlphaFoldDB" id="A0A834LH00"/>
<evidence type="ECO:0008006" key="5">
    <source>
        <dbReference type="Google" id="ProtNLM"/>
    </source>
</evidence>
<feature type="region of interest" description="Disordered" evidence="2">
    <location>
        <begin position="324"/>
        <end position="354"/>
    </location>
</feature>
<protein>
    <recommendedName>
        <fullName evidence="5">BZIP domain-containing protein</fullName>
    </recommendedName>
</protein>
<dbReference type="PANTHER" id="PTHR46835">
    <property type="entry name" value="BASIC-LEUCINE ZIPPER (BZIP) TRANSCRIPTION FACTOR FAMILY PROTEIN-RELATED"/>
    <property type="match status" value="1"/>
</dbReference>
<proteinExistence type="predicted"/>
<dbReference type="PANTHER" id="PTHR46835:SF2">
    <property type="entry name" value="BZIP TRANSCRIPTION FACTOR"/>
    <property type="match status" value="1"/>
</dbReference>
<dbReference type="InterPro" id="IPR044759">
    <property type="entry name" value="bZIP_RF2"/>
</dbReference>
<name>A0A834LH00_RHOSS</name>
<feature type="coiled-coil region" evidence="1">
    <location>
        <begin position="282"/>
        <end position="309"/>
    </location>
</feature>
<keyword evidence="1" id="KW-0175">Coiled coil</keyword>
<dbReference type="OrthoDB" id="1878267at2759"/>
<dbReference type="EMBL" id="WJXA01000007">
    <property type="protein sequence ID" value="KAF7139291.1"/>
    <property type="molecule type" value="Genomic_DNA"/>
</dbReference>
<sequence>MNALASLPKEIDVKTMWLHRRCLNNIMGSSNISPSLKTSPYTNRQAQLPSISSLTHASPWDGHSTLVGSKSTEQPTDLLSHHLRCSSESCLVEQPYWLDDLLNEPETLVQKGHRRSVSDSSTYLCLEANPDDINEETNFTIAIAGPASWGCQALIHQMDPLHASFEKRPSSSDKEWNIVSEPLPMVSEGLMCTAARKPDQVDSVSRNQSGLQLKPFLSKSEAKRAKQQSAHRSRVKKLQYIAELERTVEALQAKALCFAEGCAVSAELEFLDQHNLILGMENRTLRQRLDNLSQEQAIKQMEQEMLQREIARLQTLYHLQLLQHQQQHEQEHSRPRRNRSQDLDTEFANLSINK</sequence>
<evidence type="ECO:0000313" key="3">
    <source>
        <dbReference type="EMBL" id="KAF7139291.1"/>
    </source>
</evidence>